<dbReference type="RefSeq" id="WP_169414506.1">
    <property type="nucleotide sequence ID" value="NZ_JAAXKZ010000083.1"/>
</dbReference>
<dbReference type="InterPro" id="IPR016169">
    <property type="entry name" value="FAD-bd_PCMH_sub2"/>
</dbReference>
<dbReference type="Gene3D" id="3.30.390.50">
    <property type="entry name" value="CO dehydrogenase flavoprotein, C-terminal domain"/>
    <property type="match status" value="1"/>
</dbReference>
<protein>
    <submittedName>
        <fullName evidence="5">Xanthine dehydrogenase family protein subunit M</fullName>
    </submittedName>
</protein>
<dbReference type="InterPro" id="IPR036683">
    <property type="entry name" value="CO_DH_flav_C_dom_sf"/>
</dbReference>
<dbReference type="InterPro" id="IPR002346">
    <property type="entry name" value="Mopterin_DH_FAD-bd"/>
</dbReference>
<name>A0A848DN06_9PSEU</name>
<dbReference type="SMART" id="SM01092">
    <property type="entry name" value="CO_deh_flav_C"/>
    <property type="match status" value="1"/>
</dbReference>
<dbReference type="GO" id="GO:0016491">
    <property type="term" value="F:oxidoreductase activity"/>
    <property type="evidence" value="ECO:0007669"/>
    <property type="project" value="UniProtKB-KW"/>
</dbReference>
<evidence type="ECO:0000259" key="4">
    <source>
        <dbReference type="PROSITE" id="PS51387"/>
    </source>
</evidence>
<keyword evidence="2" id="KW-0274">FAD</keyword>
<accession>A0A848DN06</accession>
<reference evidence="5 6" key="1">
    <citation type="submission" date="2020-04" db="EMBL/GenBank/DDBJ databases">
        <authorList>
            <person name="Klaysubun C."/>
            <person name="Duangmal K."/>
            <person name="Lipun K."/>
        </authorList>
    </citation>
    <scope>NUCLEOTIDE SEQUENCE [LARGE SCALE GENOMIC DNA]</scope>
    <source>
        <strain evidence="5 6">DSM 45300</strain>
    </source>
</reference>
<dbReference type="SUPFAM" id="SSF56176">
    <property type="entry name" value="FAD-binding/transporter-associated domain-like"/>
    <property type="match status" value="1"/>
</dbReference>
<dbReference type="InterPro" id="IPR016167">
    <property type="entry name" value="FAD-bd_PCMH_sub1"/>
</dbReference>
<keyword evidence="3" id="KW-0560">Oxidoreductase</keyword>
<dbReference type="Proteomes" id="UP000586918">
    <property type="component" value="Unassembled WGS sequence"/>
</dbReference>
<sequence>MSRYFAPGNAAEAAELLRTTPGARVVAGGTDLVVAARGGKHPLPEVLVALHRVPELARVRETEAGIILGALTTHTWVERSGLVRSRWSALADAAAMIGSPATRSTGTIGGNLMNASPAMDLGSPLLVLDATVELRRTGGTRALTVAELLAGPGRTTAAPDELLSSVRIPAPVPGTGSAYIRLEHRRAMEIAIVGAAAALRFDSRGEIVAARLALTAAAPVCLRVPAAEAGLLGRRLDAEALAAAGRAAVAAVRPISDVRASADYRRAMTAVVVARALTLAARRAAAGSSVPGPDHPPTATGSVQ</sequence>
<dbReference type="GO" id="GO:0071949">
    <property type="term" value="F:FAD binding"/>
    <property type="evidence" value="ECO:0007669"/>
    <property type="project" value="InterPro"/>
</dbReference>
<dbReference type="AlphaFoldDB" id="A0A848DN06"/>
<comment type="caution">
    <text evidence="5">The sequence shown here is derived from an EMBL/GenBank/DDBJ whole genome shotgun (WGS) entry which is preliminary data.</text>
</comment>
<gene>
    <name evidence="5" type="ORF">HF519_19990</name>
</gene>
<keyword evidence="6" id="KW-1185">Reference proteome</keyword>
<dbReference type="Pfam" id="PF00941">
    <property type="entry name" value="FAD_binding_5"/>
    <property type="match status" value="1"/>
</dbReference>
<proteinExistence type="predicted"/>
<dbReference type="InterPro" id="IPR036318">
    <property type="entry name" value="FAD-bd_PCMH-like_sf"/>
</dbReference>
<keyword evidence="1" id="KW-0285">Flavoprotein</keyword>
<evidence type="ECO:0000256" key="3">
    <source>
        <dbReference type="ARBA" id="ARBA00023002"/>
    </source>
</evidence>
<dbReference type="Pfam" id="PF03450">
    <property type="entry name" value="CO_deh_flav_C"/>
    <property type="match status" value="1"/>
</dbReference>
<dbReference type="SUPFAM" id="SSF55447">
    <property type="entry name" value="CO dehydrogenase flavoprotein C-terminal domain-like"/>
    <property type="match status" value="1"/>
</dbReference>
<dbReference type="InterPro" id="IPR016166">
    <property type="entry name" value="FAD-bd_PCMH"/>
</dbReference>
<dbReference type="PANTHER" id="PTHR42659">
    <property type="entry name" value="XANTHINE DEHYDROGENASE SUBUNIT C-RELATED"/>
    <property type="match status" value="1"/>
</dbReference>
<dbReference type="EMBL" id="JAAXKZ010000083">
    <property type="protein sequence ID" value="NMH93811.1"/>
    <property type="molecule type" value="Genomic_DNA"/>
</dbReference>
<dbReference type="Gene3D" id="3.30.43.10">
    <property type="entry name" value="Uridine Diphospho-n-acetylenolpyruvylglucosamine Reductase, domain 2"/>
    <property type="match status" value="1"/>
</dbReference>
<evidence type="ECO:0000256" key="2">
    <source>
        <dbReference type="ARBA" id="ARBA00022827"/>
    </source>
</evidence>
<feature type="domain" description="FAD-binding PCMH-type" evidence="4">
    <location>
        <begin position="1"/>
        <end position="173"/>
    </location>
</feature>
<dbReference type="InterPro" id="IPR005107">
    <property type="entry name" value="CO_DH_flav_C"/>
</dbReference>
<dbReference type="Gene3D" id="3.30.465.10">
    <property type="match status" value="1"/>
</dbReference>
<organism evidence="5 6">
    <name type="scientific">Pseudonocardia bannensis</name>
    <dbReference type="NCBI Taxonomy" id="630973"/>
    <lineage>
        <taxon>Bacteria</taxon>
        <taxon>Bacillati</taxon>
        <taxon>Actinomycetota</taxon>
        <taxon>Actinomycetes</taxon>
        <taxon>Pseudonocardiales</taxon>
        <taxon>Pseudonocardiaceae</taxon>
        <taxon>Pseudonocardia</taxon>
    </lineage>
</organism>
<evidence type="ECO:0000256" key="1">
    <source>
        <dbReference type="ARBA" id="ARBA00022630"/>
    </source>
</evidence>
<evidence type="ECO:0000313" key="6">
    <source>
        <dbReference type="Proteomes" id="UP000586918"/>
    </source>
</evidence>
<evidence type="ECO:0000313" key="5">
    <source>
        <dbReference type="EMBL" id="NMH93811.1"/>
    </source>
</evidence>
<dbReference type="PROSITE" id="PS51387">
    <property type="entry name" value="FAD_PCMH"/>
    <property type="match status" value="1"/>
</dbReference>
<dbReference type="InterPro" id="IPR051312">
    <property type="entry name" value="Diverse_Substr_Oxidored"/>
</dbReference>
<dbReference type="PANTHER" id="PTHR42659:SF2">
    <property type="entry name" value="XANTHINE DEHYDROGENASE SUBUNIT C-RELATED"/>
    <property type="match status" value="1"/>
</dbReference>